<feature type="transmembrane region" description="Helical" evidence="2">
    <location>
        <begin position="292"/>
        <end position="313"/>
    </location>
</feature>
<evidence type="ECO:0000256" key="2">
    <source>
        <dbReference type="SAM" id="Phobius"/>
    </source>
</evidence>
<feature type="transmembrane region" description="Helical" evidence="2">
    <location>
        <begin position="42"/>
        <end position="65"/>
    </location>
</feature>
<evidence type="ECO:0000313" key="4">
    <source>
        <dbReference type="EMBL" id="KAA0167652.1"/>
    </source>
</evidence>
<feature type="transmembrane region" description="Helical" evidence="2">
    <location>
        <begin position="1688"/>
        <end position="1711"/>
    </location>
</feature>
<comment type="caution">
    <text evidence="4">The sequence shown here is derived from an EMBL/GenBank/DDBJ whole genome shotgun (WGS) entry which is preliminary data.</text>
</comment>
<feature type="transmembrane region" description="Helical" evidence="2">
    <location>
        <begin position="261"/>
        <end position="280"/>
    </location>
</feature>
<gene>
    <name evidence="4" type="ORF">FNF28_02720</name>
</gene>
<evidence type="ECO:0000259" key="3">
    <source>
        <dbReference type="Pfam" id="PF25474"/>
    </source>
</evidence>
<proteinExistence type="predicted"/>
<dbReference type="InterPro" id="IPR052994">
    <property type="entry name" value="Tiny_macrocysts_regulators"/>
</dbReference>
<evidence type="ECO:0000256" key="1">
    <source>
        <dbReference type="SAM" id="MobiDB-lite"/>
    </source>
</evidence>
<evidence type="ECO:0000313" key="5">
    <source>
        <dbReference type="Proteomes" id="UP000324907"/>
    </source>
</evidence>
<keyword evidence="2" id="KW-1133">Transmembrane helix</keyword>
<feature type="region of interest" description="Disordered" evidence="1">
    <location>
        <begin position="404"/>
        <end position="458"/>
    </location>
</feature>
<name>A0A5A8DQG5_CAFRO</name>
<feature type="region of interest" description="Disordered" evidence="1">
    <location>
        <begin position="491"/>
        <end position="524"/>
    </location>
</feature>
<feature type="transmembrane region" description="Helical" evidence="2">
    <location>
        <begin position="1457"/>
        <end position="1482"/>
    </location>
</feature>
<dbReference type="InterPro" id="IPR000014">
    <property type="entry name" value="PAS"/>
</dbReference>
<feature type="compositionally biased region" description="Acidic residues" evidence="1">
    <location>
        <begin position="1334"/>
        <end position="1351"/>
    </location>
</feature>
<reference evidence="4 5" key="1">
    <citation type="submission" date="2019-07" db="EMBL/GenBank/DDBJ databases">
        <title>Genomes of Cafeteria roenbergensis.</title>
        <authorList>
            <person name="Fischer M.G."/>
            <person name="Hackl T."/>
            <person name="Roman M."/>
        </authorList>
    </citation>
    <scope>NUCLEOTIDE SEQUENCE [LARGE SCALE GENOMIC DNA]</scope>
    <source>
        <strain evidence="4 5">RCC970-E3</strain>
    </source>
</reference>
<feature type="transmembrane region" description="Helical" evidence="2">
    <location>
        <begin position="143"/>
        <end position="164"/>
    </location>
</feature>
<dbReference type="Proteomes" id="UP000324907">
    <property type="component" value="Unassembled WGS sequence"/>
</dbReference>
<dbReference type="EMBL" id="VLTL01000032">
    <property type="protein sequence ID" value="KAA0167652.1"/>
    <property type="molecule type" value="Genomic_DNA"/>
</dbReference>
<feature type="transmembrane region" description="Helical" evidence="2">
    <location>
        <begin position="192"/>
        <end position="216"/>
    </location>
</feature>
<organism evidence="4 5">
    <name type="scientific">Cafeteria roenbergensis</name>
    <name type="common">Marine flagellate</name>
    <dbReference type="NCBI Taxonomy" id="33653"/>
    <lineage>
        <taxon>Eukaryota</taxon>
        <taxon>Sar</taxon>
        <taxon>Stramenopiles</taxon>
        <taxon>Bigyra</taxon>
        <taxon>Opalozoa</taxon>
        <taxon>Bicosoecida</taxon>
        <taxon>Cafeteriaceae</taxon>
        <taxon>Cafeteria</taxon>
    </lineage>
</organism>
<dbReference type="InterPro" id="IPR057352">
    <property type="entry name" value="TPR_TmcB/C"/>
</dbReference>
<dbReference type="PANTHER" id="PTHR31600">
    <property type="entry name" value="TINY MACROCYSTS PROTEIN B-RELATED"/>
    <property type="match status" value="1"/>
</dbReference>
<protein>
    <recommendedName>
        <fullName evidence="3">TmcB/TmcC TPR repeats domain-containing protein</fullName>
    </recommendedName>
</protein>
<feature type="transmembrane region" description="Helical" evidence="2">
    <location>
        <begin position="12"/>
        <end position="30"/>
    </location>
</feature>
<keyword evidence="2" id="KW-0812">Transmembrane</keyword>
<feature type="region of interest" description="Disordered" evidence="1">
    <location>
        <begin position="1334"/>
        <end position="1403"/>
    </location>
</feature>
<sequence>MAAAIDEPPPLLERAATAVFHGLFGLGLIAREHSGPASSFRANSSTFGGLGFILATVIEAAQMLAFPLSHTQHVWHGTLVGEAMAQALTVVMPGSIDVWFGPIAYRVLFTTGIVWVLVFISLSVSIALAFVRETKQSELALRVFRGVAALSTTVLFLPVSALLFRSYSCDAGSDIDGSTDDWLGAGVSCGNVWRMIALGVVALLLFLFFILAMFVASTFIDNHPDSMRWAAKSHGRVAVALLGAKVLLTAIYNISPTAARSVGTGIALITAAVGWLVAIYRELPMLRPVANALRAGSASAFLWASVALLIAILMPAQDLSVLTLVGIPVAAAAGGMIVLNEARRVVNGKLAECTSVSHILLWASARVQEAECIRHKAEGTSVATAISRLANRFGLRFVEQADSSGEAATDEDGSVAMLSPRPAPTHGGAPLPLARGPPGTVAGAAAPSSQTDSARLSYNRRAASVSQYSESEWSVDSEQAPLVNPVLHFGAPGQTVTATSGSTPRPARHAGGGGAASGGTSPRQALNAATLGGLEAGGLDDETSEAIAQRRLHLLMKAEGAYRMAMKSQSSGIALAAAAVFYQTFSVHTQQEVECIAKLKAMQPAPDLAFVVFVRGIELSDSTAAEGGLAPIDRVMFEQMAEETRGLRATALRSMVELWAHLEQKKPDLWQVLQTGARLDADIVRCDKLFGRMLRLNPESTTILRAYSGFLSGLGFDPVRGMELRNRADRIDEVASRQRVGKAASVSLFSYGASLKGNRQLQLALTDASSPVVTISTSSSNRGEIVAVTPAAAKLLLASRADSLIGQNISTIVPPPFQDFHQRMLNGFGRSVTTKSPIVGHEIMLPVARRDGTIIACNLTFDESPPDATTMQPRLAAVLQPVPSANELILFLGEANGYRVASASRGALALLGLDAGALKERHIQMTSFLPSLAQSFVPFLGRASGYEALQCLRNAASLAETGTGSGIPRTSGLPGRPTASGREQHAAGSLMAQAKPNKRGVATVRVPPLLSLKETGLVPLEVQGAPFASVLAGSVQHLKAMGSDVFLLRFVPTRLVIPAGVPLEGEDADIVLEDLGGASARPSFGDTSAGTAAWIDQSRKTLEGRSEGLQMSTTRMHAFHEAWTCAVGIFTNVSGASDISLGDLSQLHESFCAAAELSHHASKVLHDAAERSGPLGAAYDIDHKFQVVEPSTSAGSPPKIATVSIANADAFIFDALGVLAALSPHQWVTKPGVHAFKTLVMNEVLYRSALERSVGQREHDFAVLLPAMAEEIAHAGTAFLVGVILTSLIAITIAVTSLWHRSVSTMRLFLTFPAEVSGSLRQLASIQLEAADVDGTAEVDDSDDDGDDDFGADGPATSPGKTGLTRTDEAGLMRAGAPAEDSNEPSPDGRAGGRDAPAESDDAMRNQVINEAEATARWEAALKSLKAIRRSRGRRHATSLFPDREFSVSNGFVISSLLWLLLPVVMIGVWLGTVVLVSVASYDRSSGQAKRILQASHVRHHIDEIESYSVLATSNRSTLSALLNLPGLQETVLSYDARSTAMLTVETRVLLFGGNACSAIKLCEKIDPLREGEAAIAPLSAAMYLSDGCIGVSGVSEASCRTVGGGVMSKGLLAAVARISSLSRQLLDSFGNASRSTPTQLELQFVRDLTAVTHPHARDGFARASADLVESTLAVLVEGQSIVLTATWVFALVYMVVTAVWLSSQISHLAWPLRTARRLVRFLPADLVLVVPSLRHGLREVASGFKMAAPKQPCCQRRCCARSTRRVAIAETVVGAPHKPEGSA</sequence>
<feature type="domain" description="TmcB/TmcC TPR repeats" evidence="3">
    <location>
        <begin position="632"/>
        <end position="736"/>
    </location>
</feature>
<accession>A0A5A8DQG5</accession>
<feature type="compositionally biased region" description="Polar residues" evidence="1">
    <location>
        <begin position="494"/>
        <end position="503"/>
    </location>
</feature>
<dbReference type="Gene3D" id="3.30.450.20">
    <property type="entry name" value="PAS domain"/>
    <property type="match status" value="1"/>
</dbReference>
<feature type="compositionally biased region" description="Low complexity" evidence="1">
    <location>
        <begin position="427"/>
        <end position="447"/>
    </location>
</feature>
<feature type="transmembrane region" description="Helical" evidence="2">
    <location>
        <begin position="103"/>
        <end position="131"/>
    </location>
</feature>
<dbReference type="CDD" id="cd00130">
    <property type="entry name" value="PAS"/>
    <property type="match status" value="1"/>
</dbReference>
<dbReference type="PANTHER" id="PTHR31600:SF2">
    <property type="entry name" value="GAMETE ENRICHED GENE 10 PROTEIN-RELATED"/>
    <property type="match status" value="1"/>
</dbReference>
<feature type="transmembrane region" description="Helical" evidence="2">
    <location>
        <begin position="1278"/>
        <end position="1299"/>
    </location>
</feature>
<feature type="region of interest" description="Disordered" evidence="1">
    <location>
        <begin position="963"/>
        <end position="999"/>
    </location>
</feature>
<feature type="transmembrane region" description="Helical" evidence="2">
    <location>
        <begin position="237"/>
        <end position="255"/>
    </location>
</feature>
<dbReference type="Pfam" id="PF25474">
    <property type="entry name" value="TPR_TmcB"/>
    <property type="match status" value="1"/>
</dbReference>
<feature type="transmembrane region" description="Helical" evidence="2">
    <location>
        <begin position="319"/>
        <end position="339"/>
    </location>
</feature>
<keyword evidence="2" id="KW-0472">Membrane</keyword>